<protein>
    <submittedName>
        <fullName evidence="1">Uncharacterized protein</fullName>
    </submittedName>
</protein>
<evidence type="ECO:0000313" key="2">
    <source>
        <dbReference type="Proteomes" id="UP000237105"/>
    </source>
</evidence>
<keyword evidence="2" id="KW-1185">Reference proteome</keyword>
<dbReference type="EMBL" id="JXTB01000311">
    <property type="protein sequence ID" value="PON46428.1"/>
    <property type="molecule type" value="Genomic_DNA"/>
</dbReference>
<organism evidence="1 2">
    <name type="scientific">Parasponia andersonii</name>
    <name type="common">Sponia andersonii</name>
    <dbReference type="NCBI Taxonomy" id="3476"/>
    <lineage>
        <taxon>Eukaryota</taxon>
        <taxon>Viridiplantae</taxon>
        <taxon>Streptophyta</taxon>
        <taxon>Embryophyta</taxon>
        <taxon>Tracheophyta</taxon>
        <taxon>Spermatophyta</taxon>
        <taxon>Magnoliopsida</taxon>
        <taxon>eudicotyledons</taxon>
        <taxon>Gunneridae</taxon>
        <taxon>Pentapetalae</taxon>
        <taxon>rosids</taxon>
        <taxon>fabids</taxon>
        <taxon>Rosales</taxon>
        <taxon>Cannabaceae</taxon>
        <taxon>Parasponia</taxon>
    </lineage>
</organism>
<evidence type="ECO:0000313" key="1">
    <source>
        <dbReference type="EMBL" id="PON46428.1"/>
    </source>
</evidence>
<comment type="caution">
    <text evidence="1">The sequence shown here is derived from an EMBL/GenBank/DDBJ whole genome shotgun (WGS) entry which is preliminary data.</text>
</comment>
<proteinExistence type="predicted"/>
<gene>
    <name evidence="1" type="ORF">PanWU01x14_251760</name>
</gene>
<name>A0A2P5BCC2_PARAD</name>
<feature type="non-terminal residue" evidence="1">
    <location>
        <position position="117"/>
    </location>
</feature>
<dbReference type="AlphaFoldDB" id="A0A2P5BCC2"/>
<dbReference type="Proteomes" id="UP000237105">
    <property type="component" value="Unassembled WGS sequence"/>
</dbReference>
<accession>A0A2P5BCC2</accession>
<reference evidence="2" key="1">
    <citation type="submission" date="2016-06" db="EMBL/GenBank/DDBJ databases">
        <title>Parallel loss of symbiosis genes in relatives of nitrogen-fixing non-legume Parasponia.</title>
        <authorList>
            <person name="Van Velzen R."/>
            <person name="Holmer R."/>
            <person name="Bu F."/>
            <person name="Rutten L."/>
            <person name="Van Zeijl A."/>
            <person name="Liu W."/>
            <person name="Santuari L."/>
            <person name="Cao Q."/>
            <person name="Sharma T."/>
            <person name="Shen D."/>
            <person name="Roswanjaya Y."/>
            <person name="Wardhani T."/>
            <person name="Kalhor M.S."/>
            <person name="Jansen J."/>
            <person name="Van den Hoogen J."/>
            <person name="Gungor B."/>
            <person name="Hartog M."/>
            <person name="Hontelez J."/>
            <person name="Verver J."/>
            <person name="Yang W.-C."/>
            <person name="Schijlen E."/>
            <person name="Repin R."/>
            <person name="Schilthuizen M."/>
            <person name="Schranz E."/>
            <person name="Heidstra R."/>
            <person name="Miyata K."/>
            <person name="Fedorova E."/>
            <person name="Kohlen W."/>
            <person name="Bisseling T."/>
            <person name="Smit S."/>
            <person name="Geurts R."/>
        </authorList>
    </citation>
    <scope>NUCLEOTIDE SEQUENCE [LARGE SCALE GENOMIC DNA]</scope>
    <source>
        <strain evidence="2">cv. WU1-14</strain>
    </source>
</reference>
<sequence length="117" mass="13444">MCDEEFRVLITNIKQIRPRTRRRRRNRLGRGVRVRSRETRALAARVRVRFPILRRRSRRYRRGSRQGRFRLRTLSLPATTTDGNVPEDAALGPVAAAVLAEMAGLREVIVVVVAELG</sequence>